<dbReference type="EMBL" id="JBHTLD010000248">
    <property type="protein sequence ID" value="MFD1188305.1"/>
    <property type="molecule type" value="Genomic_DNA"/>
</dbReference>
<reference evidence="2" key="1">
    <citation type="journal article" date="2019" name="Int. J. Syst. Evol. Microbiol.">
        <title>The Global Catalogue of Microorganisms (GCM) 10K type strain sequencing project: providing services to taxonomists for standard genome sequencing and annotation.</title>
        <authorList>
            <consortium name="The Broad Institute Genomics Platform"/>
            <consortium name="The Broad Institute Genome Sequencing Center for Infectious Disease"/>
            <person name="Wu L."/>
            <person name="Ma J."/>
        </authorList>
    </citation>
    <scope>NUCLEOTIDE SEQUENCE [LARGE SCALE GENOMIC DNA]</scope>
    <source>
        <strain evidence="2">JCM 31319</strain>
    </source>
</reference>
<dbReference type="RefSeq" id="WP_377531678.1">
    <property type="nucleotide sequence ID" value="NZ_JBHTLD010000248.1"/>
</dbReference>
<proteinExistence type="predicted"/>
<comment type="caution">
    <text evidence="1">The sequence shown here is derived from an EMBL/GenBank/DDBJ whole genome shotgun (WGS) entry which is preliminary data.</text>
</comment>
<gene>
    <name evidence="1" type="ORF">ACFQ2O_18990</name>
</gene>
<keyword evidence="2" id="KW-1185">Reference proteome</keyword>
<evidence type="ECO:0000313" key="2">
    <source>
        <dbReference type="Proteomes" id="UP001597094"/>
    </source>
</evidence>
<organism evidence="1 2">
    <name type="scientific">Pontibacter rugosus</name>
    <dbReference type="NCBI Taxonomy" id="1745966"/>
    <lineage>
        <taxon>Bacteria</taxon>
        <taxon>Pseudomonadati</taxon>
        <taxon>Bacteroidota</taxon>
        <taxon>Cytophagia</taxon>
        <taxon>Cytophagales</taxon>
        <taxon>Hymenobacteraceae</taxon>
        <taxon>Pontibacter</taxon>
    </lineage>
</organism>
<protein>
    <submittedName>
        <fullName evidence="1">Uncharacterized protein</fullName>
    </submittedName>
</protein>
<name>A0ABW3SVG8_9BACT</name>
<accession>A0ABW3SVG8</accession>
<sequence length="118" mass="13196">MEKTNNTEGAIFKQICAVNEVNPQVVEREAQEKCADRFQENNKEEVLIWAALDLKARTLISSILTEPIPGTHKLYTIDGDPAAPSFVINEDAIHEFYNKTEADQVIAVLGQVKMPIRA</sequence>
<evidence type="ECO:0000313" key="1">
    <source>
        <dbReference type="EMBL" id="MFD1188305.1"/>
    </source>
</evidence>
<dbReference type="Proteomes" id="UP001597094">
    <property type="component" value="Unassembled WGS sequence"/>
</dbReference>